<keyword evidence="6 7" id="KW-0472">Membrane</keyword>
<dbReference type="GO" id="GO:0005886">
    <property type="term" value="C:plasma membrane"/>
    <property type="evidence" value="ECO:0007669"/>
    <property type="project" value="UniProtKB-SubCell"/>
</dbReference>
<feature type="domain" description="YetF C-terminal" evidence="8">
    <location>
        <begin position="82"/>
        <end position="150"/>
    </location>
</feature>
<keyword evidence="3" id="KW-1003">Cell membrane</keyword>
<evidence type="ECO:0000256" key="4">
    <source>
        <dbReference type="ARBA" id="ARBA00022692"/>
    </source>
</evidence>
<evidence type="ECO:0000256" key="7">
    <source>
        <dbReference type="SAM" id="Phobius"/>
    </source>
</evidence>
<comment type="subcellular location">
    <subcellularLocation>
        <location evidence="1">Cell membrane</location>
        <topology evidence="1">Multi-pass membrane protein</topology>
    </subcellularLocation>
</comment>
<evidence type="ECO:0000256" key="1">
    <source>
        <dbReference type="ARBA" id="ARBA00004651"/>
    </source>
</evidence>
<dbReference type="HOGENOM" id="CLU_077149_3_1_9"/>
<name>G2TN21_HEYCO</name>
<evidence type="ECO:0000313" key="10">
    <source>
        <dbReference type="EMBL" id="AEP01323.1"/>
    </source>
</evidence>
<evidence type="ECO:0000256" key="2">
    <source>
        <dbReference type="ARBA" id="ARBA00006448"/>
    </source>
</evidence>
<accession>G2TN21</accession>
<reference evidence="10 11" key="1">
    <citation type="journal article" date="2011" name="Stand. Genomic Sci.">
        <title>Complete Genome Sequence of a thermotolerant sporogenic lactic acid bacterium, Bacillus coagulans strain 36D1.</title>
        <authorList>
            <person name="Rhee M.S."/>
            <person name="Moritz B.E."/>
            <person name="Xie G."/>
            <person name="Glavina Del Rio T."/>
            <person name="Dalin E."/>
            <person name="Tice H."/>
            <person name="Bruce D."/>
            <person name="Goodwin L."/>
            <person name="Chertkov O."/>
            <person name="Brettin T."/>
            <person name="Han C."/>
            <person name="Detter C."/>
            <person name="Pitluck S."/>
            <person name="Land M.L."/>
            <person name="Patel M."/>
            <person name="Ou M."/>
            <person name="Harbrucker R."/>
            <person name="Ingram L.O."/>
            <person name="Shanmugam K.T."/>
        </authorList>
    </citation>
    <scope>NUCLEOTIDE SEQUENCE [LARGE SCALE GENOMIC DNA]</scope>
    <source>
        <strain evidence="10 11">36D1</strain>
    </source>
</reference>
<protein>
    <recommendedName>
        <fullName evidence="12">DUF421 domain-containing protein</fullName>
    </recommendedName>
</protein>
<feature type="transmembrane region" description="Helical" evidence="7">
    <location>
        <begin position="58"/>
        <end position="80"/>
    </location>
</feature>
<feature type="domain" description="YetF-like N-terminal transmembrane" evidence="9">
    <location>
        <begin position="7"/>
        <end position="77"/>
    </location>
</feature>
<dbReference type="PANTHER" id="PTHR34582">
    <property type="entry name" value="UPF0702 TRANSMEMBRANE PROTEIN YCAP"/>
    <property type="match status" value="1"/>
</dbReference>
<sequence>MQIGMDLLKLIMGFLALIFCLKCTGAKSISNLTPIDFIWSIMLSEIVGNGLYDPSVKWYYILAMLSVWVIIKIIFDILIYRYDKLEKFLIGDKTLMIDKGKINKVVLKKNKIDMNQLTELLRKQGVFLLDEIDQAYLEKDGTVTVKKRKNNPSK</sequence>
<evidence type="ECO:0000259" key="9">
    <source>
        <dbReference type="Pfam" id="PF20730"/>
    </source>
</evidence>
<comment type="similarity">
    <text evidence="2">Belongs to the UPF0702 family.</text>
</comment>
<dbReference type="Pfam" id="PF20730">
    <property type="entry name" value="YetF_N"/>
    <property type="match status" value="1"/>
</dbReference>
<dbReference type="EMBL" id="CP003056">
    <property type="protein sequence ID" value="AEP01323.1"/>
    <property type="molecule type" value="Genomic_DNA"/>
</dbReference>
<organism evidence="10 11">
    <name type="scientific">Heyndrickxia coagulans 36D1</name>
    <dbReference type="NCBI Taxonomy" id="345219"/>
    <lineage>
        <taxon>Bacteria</taxon>
        <taxon>Bacillati</taxon>
        <taxon>Bacillota</taxon>
        <taxon>Bacilli</taxon>
        <taxon>Bacillales</taxon>
        <taxon>Bacillaceae</taxon>
        <taxon>Heyndrickxia</taxon>
    </lineage>
</organism>
<dbReference type="KEGG" id="bag:Bcoa_2141"/>
<keyword evidence="5 7" id="KW-1133">Transmembrane helix</keyword>
<evidence type="ECO:0000256" key="3">
    <source>
        <dbReference type="ARBA" id="ARBA00022475"/>
    </source>
</evidence>
<evidence type="ECO:0008006" key="12">
    <source>
        <dbReference type="Google" id="ProtNLM"/>
    </source>
</evidence>
<dbReference type="InterPro" id="IPR023090">
    <property type="entry name" value="UPF0702_alpha/beta_dom_sf"/>
</dbReference>
<evidence type="ECO:0000256" key="5">
    <source>
        <dbReference type="ARBA" id="ARBA00022989"/>
    </source>
</evidence>
<dbReference type="RefSeq" id="WP_014097396.1">
    <property type="nucleotide sequence ID" value="NC_016023.1"/>
</dbReference>
<keyword evidence="4 7" id="KW-0812">Transmembrane</keyword>
<evidence type="ECO:0000313" key="11">
    <source>
        <dbReference type="Proteomes" id="UP000009283"/>
    </source>
</evidence>
<dbReference type="Gene3D" id="3.30.240.20">
    <property type="entry name" value="bsu07140 like domains"/>
    <property type="match status" value="1"/>
</dbReference>
<dbReference type="PANTHER" id="PTHR34582:SF5">
    <property type="entry name" value="UPF0702 TRANSMEMBRANE PROTEIN YETF"/>
    <property type="match status" value="1"/>
</dbReference>
<evidence type="ECO:0000259" key="8">
    <source>
        <dbReference type="Pfam" id="PF04239"/>
    </source>
</evidence>
<dbReference type="Proteomes" id="UP000009283">
    <property type="component" value="Chromosome"/>
</dbReference>
<dbReference type="eggNOG" id="COG2323">
    <property type="taxonomic scope" value="Bacteria"/>
</dbReference>
<dbReference type="AlphaFoldDB" id="G2TN21"/>
<proteinExistence type="inferred from homology"/>
<dbReference type="Pfam" id="PF04239">
    <property type="entry name" value="DUF421"/>
    <property type="match status" value="1"/>
</dbReference>
<dbReference type="InterPro" id="IPR048454">
    <property type="entry name" value="YetF_N"/>
</dbReference>
<evidence type="ECO:0000256" key="6">
    <source>
        <dbReference type="ARBA" id="ARBA00023136"/>
    </source>
</evidence>
<gene>
    <name evidence="10" type="ORF">Bcoa_2141</name>
</gene>
<dbReference type="InterPro" id="IPR007353">
    <property type="entry name" value="DUF421"/>
</dbReference>